<dbReference type="InterPro" id="IPR031325">
    <property type="entry name" value="RHS_repeat"/>
</dbReference>
<dbReference type="InterPro" id="IPR045351">
    <property type="entry name" value="DUF6531"/>
</dbReference>
<dbReference type="NCBIfam" id="TIGR03696">
    <property type="entry name" value="Rhs_assc_core"/>
    <property type="match status" value="1"/>
</dbReference>
<evidence type="ECO:0000313" key="6">
    <source>
        <dbReference type="EMBL" id="TCU81322.1"/>
    </source>
</evidence>
<reference evidence="5 7" key="1">
    <citation type="submission" date="2018-06" db="EMBL/GenBank/DDBJ databases">
        <authorList>
            <consortium name="Pathogen Informatics"/>
            <person name="Doyle S."/>
        </authorList>
    </citation>
    <scope>NUCLEOTIDE SEQUENCE [LARGE SCALE GENOMIC DNA]</scope>
    <source>
        <strain evidence="5 7">NCTC11159</strain>
    </source>
</reference>
<dbReference type="InterPro" id="IPR022385">
    <property type="entry name" value="Rhs_assc_core"/>
</dbReference>
<feature type="domain" description="Teneurin-like YD-shell" evidence="4">
    <location>
        <begin position="840"/>
        <end position="984"/>
    </location>
</feature>
<dbReference type="EMBL" id="UGHR01000003">
    <property type="protein sequence ID" value="STR45178.1"/>
    <property type="molecule type" value="Genomic_DNA"/>
</dbReference>
<dbReference type="PANTHER" id="PTHR32305:SF15">
    <property type="entry name" value="PROTEIN RHSA-RELATED"/>
    <property type="match status" value="1"/>
</dbReference>
<organism evidence="5 7">
    <name type="scientific">Iodobacter fluviatilis</name>
    <dbReference type="NCBI Taxonomy" id="537"/>
    <lineage>
        <taxon>Bacteria</taxon>
        <taxon>Pseudomonadati</taxon>
        <taxon>Pseudomonadota</taxon>
        <taxon>Betaproteobacteria</taxon>
        <taxon>Neisseriales</taxon>
        <taxon>Chitinibacteraceae</taxon>
        <taxon>Iodobacter</taxon>
    </lineage>
</organism>
<dbReference type="Gene3D" id="2.180.10.10">
    <property type="entry name" value="RHS repeat-associated core"/>
    <property type="match status" value="3"/>
</dbReference>
<dbReference type="EMBL" id="SMBT01000023">
    <property type="protein sequence ID" value="TCU81322.1"/>
    <property type="molecule type" value="Genomic_DNA"/>
</dbReference>
<feature type="compositionally biased region" description="Polar residues" evidence="2">
    <location>
        <begin position="1497"/>
        <end position="1512"/>
    </location>
</feature>
<gene>
    <name evidence="5" type="primary">wapA_8</name>
    <name evidence="6" type="ORF">EV682_12335</name>
    <name evidence="5" type="ORF">NCTC11159_03727</name>
</gene>
<dbReference type="SUPFAM" id="SSF69304">
    <property type="entry name" value="Tricorn protease N-terminal domain"/>
    <property type="match status" value="2"/>
</dbReference>
<feature type="region of interest" description="Disordered" evidence="2">
    <location>
        <begin position="1491"/>
        <end position="1512"/>
    </location>
</feature>
<evidence type="ECO:0000259" key="4">
    <source>
        <dbReference type="Pfam" id="PF25023"/>
    </source>
</evidence>
<evidence type="ECO:0000313" key="7">
    <source>
        <dbReference type="Proteomes" id="UP000255108"/>
    </source>
</evidence>
<keyword evidence="1" id="KW-0677">Repeat</keyword>
<evidence type="ECO:0000313" key="8">
    <source>
        <dbReference type="Proteomes" id="UP000295794"/>
    </source>
</evidence>
<dbReference type="Pfam" id="PF20148">
    <property type="entry name" value="DUF6531"/>
    <property type="match status" value="1"/>
</dbReference>
<feature type="region of interest" description="Disordered" evidence="2">
    <location>
        <begin position="1430"/>
        <end position="1450"/>
    </location>
</feature>
<name>A0A377SV27_9NEIS</name>
<dbReference type="Pfam" id="PF25023">
    <property type="entry name" value="TEN_YD-shell"/>
    <property type="match status" value="2"/>
</dbReference>
<keyword evidence="8" id="KW-1185">Reference proteome</keyword>
<dbReference type="InterPro" id="IPR006530">
    <property type="entry name" value="YD"/>
</dbReference>
<feature type="domain" description="Teneurin-like YD-shell" evidence="4">
    <location>
        <begin position="1054"/>
        <end position="1348"/>
    </location>
</feature>
<evidence type="ECO:0000256" key="2">
    <source>
        <dbReference type="SAM" id="MobiDB-lite"/>
    </source>
</evidence>
<dbReference type="Proteomes" id="UP000295794">
    <property type="component" value="Unassembled WGS sequence"/>
</dbReference>
<evidence type="ECO:0000259" key="3">
    <source>
        <dbReference type="Pfam" id="PF20148"/>
    </source>
</evidence>
<dbReference type="PRINTS" id="PR00394">
    <property type="entry name" value="RHSPROTEIN"/>
</dbReference>
<dbReference type="OrthoDB" id="8570628at2"/>
<proteinExistence type="predicted"/>
<protein>
    <submittedName>
        <fullName evidence="5">Cell wall-associated polypeptide CWBP200</fullName>
    </submittedName>
    <submittedName>
        <fullName evidence="6">RHS repeat-associated protein</fullName>
    </submittedName>
</protein>
<dbReference type="NCBIfam" id="TIGR01643">
    <property type="entry name" value="YD_repeat_2x"/>
    <property type="match status" value="10"/>
</dbReference>
<dbReference type="InterPro" id="IPR050708">
    <property type="entry name" value="T6SS_VgrG/RHS"/>
</dbReference>
<dbReference type="InterPro" id="IPR032871">
    <property type="entry name" value="AHH_dom_containing"/>
</dbReference>
<evidence type="ECO:0000256" key="1">
    <source>
        <dbReference type="ARBA" id="ARBA00022737"/>
    </source>
</evidence>
<sequence length="1512" mass="169831">MGTYLNPTPAETKGEYTERGELVRDVMKQYALVPLDAQLSKDVQSNVGEFDKWIQELTGGKLSLNDLQMVLAGIPVVGNLIAASDVIIGLYELTQKQTEPGLMDWFGIGVDTIGVIPVPLGLAPLRMTLRPVIAVAKQSVVANKGAVASAVVEVIISHIMADQRVAATVETAVQDLSKAIKPIMENVATFILGLIDQFALFLRQLSSGELGKYRAVPAGVAYNKGTNFRDAKATKTSIFHALLEIHASARNVVINTISQLALAKEQKEWLWQAADHLEHKISPLVKAKMKDLGDDKVQGSIAHLLKTLLERLAHKKTNKTHGSATPGVKSEAKYRVSQQQFEKSRRLKKAEKAPNSCKSCPITGGTANSIGFALGEESFSHTDFVLEGVMPIVWARTYNSRLARFDQSSQGARWLTPFHTRFDLSEDGMVYIDDQGRETPYPRLKVGEHHQDRSEGQTLSQLSDKLLTVAHGHELLEIFERHGESYLLAMLRDRAGNEIVLDYDIQGRLSRLRNSESPWALLQYDAHNRISSISLASTPPRQLASYQYNDAGDLISASDEDQQRWQYQYQHHLITRYTDRTGRGQNIEWDGTDAKSRAIREYADDGSNSIQLEYVPDLRLTITTDALAQETYYYFDIDGYVYRTVYPDGKEEWAFRDEAKNLTKHIHPDGTAESFIYDDKDNLIEHIRPDQTRVLMAYDDKDQLIRITDPSGHEWLREYDAQGNLTKETDPLGHSTQYSYNPQGLPVAIKDAKGGSKKLAYLPNGQLSSYTDCSGKTSLWQYDARGRLIVAQDAAGNASQYHYGSDGQLAKVVNPDGTLSLLQYDAEGRLLSHTDALQAKTQFDYDRAGRIASRQDAANQTLNYQYDKLGRLLSLINENKEAYRFTYDAASRLQEETDFGNKRTRYQYETATGRLQQIDEAGKITTLAYDETGRLTARQSGQSSERFRYDVLGRIYAAKNQYSECHFGFDAVGNLITERHEYKLFGQQQQYNWQHEYDELGNRIASIRPDGQRTDWLVYGSGHVHGMLWNKQEIASFERDDLHRETQRTLGNQLTANTHFDKMGRITQQTLSGKTSSHRSYKYDPVGQLLGISDSRSGQISYQYDPVGRLIAANSRLGKETFAFDPASNLVDTKHQAGNSTSSSLPTMPAVLGNLLKQYAGTHYKYDARSNLIEKQQGEQTTQYSWDGFNRLRKISNAAGETKYFYDVFGRRIGKENAHGKTEFIWDGDVIALEKTAEHTRHYLFEPNSFIPLAQIITANDDSEKMAYYHVDHLGTPQTLSDENGEIAWSAEYKAWGEAQVVISEAAKEAGINNPIRFQGQYFDEESGLHYNRHRYYDPEIGRFISSDPIGLMGGFNTHAYAPNPTGWVDPMGLANGKAVKNNMSKAGRPCPKWWAGHHLIPEHLESHRVIKEAQRRGIYNINRNENGVALPTRQADSSSSGKPLHSGNHLSSYYKLAERRLDSIGDPSTLSDADLLGKINSVENKMKSDLEKDQIRLQSTDPRPTGSTCTL</sequence>
<feature type="domain" description="DUF6531" evidence="3">
    <location>
        <begin position="368"/>
        <end position="441"/>
    </location>
</feature>
<evidence type="ECO:0000313" key="5">
    <source>
        <dbReference type="EMBL" id="STR45178.1"/>
    </source>
</evidence>
<reference evidence="6 8" key="2">
    <citation type="submission" date="2019-03" db="EMBL/GenBank/DDBJ databases">
        <title>Genomic Encyclopedia of Type Strains, Phase IV (KMG-IV): sequencing the most valuable type-strain genomes for metagenomic binning, comparative biology and taxonomic classification.</title>
        <authorList>
            <person name="Goeker M."/>
        </authorList>
    </citation>
    <scope>NUCLEOTIDE SEQUENCE [LARGE SCALE GENOMIC DNA]</scope>
    <source>
        <strain evidence="6 8">DSM 3764</strain>
    </source>
</reference>
<dbReference type="Pfam" id="PF05593">
    <property type="entry name" value="RHS_repeat"/>
    <property type="match status" value="2"/>
</dbReference>
<dbReference type="PANTHER" id="PTHR32305">
    <property type="match status" value="1"/>
</dbReference>
<dbReference type="CDD" id="cd20743">
    <property type="entry name" value="FIX_RhsA-like"/>
    <property type="match status" value="1"/>
</dbReference>
<dbReference type="RefSeq" id="WP_115228872.1">
    <property type="nucleotide sequence ID" value="NZ_CAWOLO010000023.1"/>
</dbReference>
<dbReference type="InterPro" id="IPR056823">
    <property type="entry name" value="TEN-like_YD-shell"/>
</dbReference>
<accession>A0A377SV27</accession>
<dbReference type="Pfam" id="PF14412">
    <property type="entry name" value="AHH"/>
    <property type="match status" value="1"/>
</dbReference>
<dbReference type="Proteomes" id="UP000255108">
    <property type="component" value="Unassembled WGS sequence"/>
</dbReference>